<dbReference type="CDD" id="cd00165">
    <property type="entry name" value="S4"/>
    <property type="match status" value="1"/>
</dbReference>
<feature type="domain" description="RNA-binding S4" evidence="13">
    <location>
        <begin position="465"/>
        <end position="522"/>
    </location>
</feature>
<feature type="region of interest" description="Disordered" evidence="12">
    <location>
        <begin position="1"/>
        <end position="460"/>
    </location>
</feature>
<keyword evidence="1" id="KW-0413">Isomerase</keyword>
<comment type="catalytic activity">
    <reaction evidence="2">
        <text>uridine(35) in tRNA(Tyr) = pseudouridine(35) in tRNA(Tyr)</text>
        <dbReference type="Rhea" id="RHEA:60556"/>
        <dbReference type="Rhea" id="RHEA-COMP:15607"/>
        <dbReference type="Rhea" id="RHEA-COMP:15608"/>
        <dbReference type="ChEBI" id="CHEBI:65314"/>
        <dbReference type="ChEBI" id="CHEBI:65315"/>
    </reaction>
</comment>
<evidence type="ECO:0000256" key="10">
    <source>
        <dbReference type="ARBA" id="ARBA00043147"/>
    </source>
</evidence>
<evidence type="ECO:0000256" key="5">
    <source>
        <dbReference type="ARBA" id="ARBA00039989"/>
    </source>
</evidence>
<name>A0A8F4KIS5_9BURK</name>
<evidence type="ECO:0000256" key="1">
    <source>
        <dbReference type="ARBA" id="ARBA00023235"/>
    </source>
</evidence>
<evidence type="ECO:0000256" key="3">
    <source>
        <dbReference type="ARBA" id="ARBA00036535"/>
    </source>
</evidence>
<reference evidence="14" key="1">
    <citation type="submission" date="2016-09" db="EMBL/GenBank/DDBJ databases">
        <title>The Complete Genome of Burkholderia sprentiae wsm5005.</title>
        <authorList>
            <person name="De Meyer S."/>
            <person name="Wang P."/>
            <person name="Terpolilli J."/>
        </authorList>
    </citation>
    <scope>NUCLEOTIDE SEQUENCE [LARGE SCALE GENOMIC DNA]</scope>
    <source>
        <strain evidence="14">WSM5005</strain>
    </source>
</reference>
<dbReference type="Proteomes" id="UP000179860">
    <property type="component" value="Chromosome 1"/>
</dbReference>
<dbReference type="GO" id="GO:0003723">
    <property type="term" value="F:RNA binding"/>
    <property type="evidence" value="ECO:0007669"/>
    <property type="project" value="UniProtKB-KW"/>
</dbReference>
<dbReference type="InterPro" id="IPR020103">
    <property type="entry name" value="PsdUridine_synth_cat_dom_sf"/>
</dbReference>
<dbReference type="PROSITE" id="PS50889">
    <property type="entry name" value="S4"/>
    <property type="match status" value="1"/>
</dbReference>
<dbReference type="PANTHER" id="PTHR47683">
    <property type="entry name" value="PSEUDOURIDINE SYNTHASE FAMILY PROTEIN-RELATED"/>
    <property type="match status" value="1"/>
</dbReference>
<dbReference type="Gene3D" id="3.30.2350.10">
    <property type="entry name" value="Pseudouridine synthase"/>
    <property type="match status" value="1"/>
</dbReference>
<dbReference type="EC" id="5.4.99.21" evidence="4"/>
<feature type="compositionally biased region" description="Basic and acidic residues" evidence="12">
    <location>
        <begin position="366"/>
        <end position="412"/>
    </location>
</feature>
<dbReference type="Gene3D" id="3.10.290.10">
    <property type="entry name" value="RNA-binding S4 domain"/>
    <property type="match status" value="1"/>
</dbReference>
<evidence type="ECO:0000259" key="13">
    <source>
        <dbReference type="SMART" id="SM00363"/>
    </source>
</evidence>
<dbReference type="InterPro" id="IPR036986">
    <property type="entry name" value="S4_RNA-bd_sf"/>
</dbReference>
<keyword evidence="15" id="KW-1185">Reference proteome</keyword>
<dbReference type="InterPro" id="IPR006145">
    <property type="entry name" value="PsdUridine_synth_RsuA/RluA"/>
</dbReference>
<feature type="compositionally biased region" description="Low complexity" evidence="12">
    <location>
        <begin position="58"/>
        <end position="72"/>
    </location>
</feature>
<dbReference type="InterPro" id="IPR002942">
    <property type="entry name" value="S4_RNA-bd"/>
</dbReference>
<dbReference type="EMBL" id="CP017561">
    <property type="protein sequence ID" value="QXE07122.1"/>
    <property type="molecule type" value="Genomic_DNA"/>
</dbReference>
<dbReference type="RefSeq" id="WP_082194643.1">
    <property type="nucleotide sequence ID" value="NZ_CP017561.2"/>
</dbReference>
<dbReference type="Pfam" id="PF00849">
    <property type="entry name" value="PseudoU_synth_2"/>
    <property type="match status" value="1"/>
</dbReference>
<evidence type="ECO:0000256" key="9">
    <source>
        <dbReference type="ARBA" id="ARBA00042890"/>
    </source>
</evidence>
<evidence type="ECO:0000256" key="8">
    <source>
        <dbReference type="ARBA" id="ARBA00042843"/>
    </source>
</evidence>
<dbReference type="GO" id="GO:0000455">
    <property type="term" value="P:enzyme-directed rRNA pseudouridine synthesis"/>
    <property type="evidence" value="ECO:0007669"/>
    <property type="project" value="UniProtKB-ARBA"/>
</dbReference>
<feature type="compositionally biased region" description="Basic and acidic residues" evidence="12">
    <location>
        <begin position="92"/>
        <end position="289"/>
    </location>
</feature>
<evidence type="ECO:0000256" key="2">
    <source>
        <dbReference type="ARBA" id="ARBA00036390"/>
    </source>
</evidence>
<feature type="compositionally biased region" description="Basic residues" evidence="12">
    <location>
        <begin position="1"/>
        <end position="11"/>
    </location>
</feature>
<keyword evidence="11" id="KW-0694">RNA-binding</keyword>
<evidence type="ECO:0000256" key="7">
    <source>
        <dbReference type="ARBA" id="ARBA00041697"/>
    </source>
</evidence>
<accession>A0A8F4KIS5</accession>
<protein>
    <recommendedName>
        <fullName evidence="5">Dual-specificity RNA pseudouridine synthase RluF</fullName>
        <ecNumber evidence="4">5.4.99.21</ecNumber>
    </recommendedName>
    <alternativeName>
        <fullName evidence="7">23S rRNA pseudouridine(2604) synthase</fullName>
    </alternativeName>
    <alternativeName>
        <fullName evidence="9">Ribosomal large subunit pseudouridine synthase F</fullName>
    </alternativeName>
    <alternativeName>
        <fullName evidence="8">rRNA pseudouridylate synthase F</fullName>
    </alternativeName>
    <alternativeName>
        <fullName evidence="10">rRNA-uridine isomerase F</fullName>
    </alternativeName>
    <alternativeName>
        <fullName evidence="6">tRNA(Tyr) pseudouridine(35) synthase</fullName>
    </alternativeName>
</protein>
<comment type="catalytic activity">
    <reaction evidence="3">
        <text>uridine(2604) in 23S rRNA = pseudouridine(2604) in 23S rRNA</text>
        <dbReference type="Rhea" id="RHEA:38875"/>
        <dbReference type="Rhea" id="RHEA-COMP:10093"/>
        <dbReference type="Rhea" id="RHEA-COMP:10094"/>
        <dbReference type="ChEBI" id="CHEBI:65314"/>
        <dbReference type="ChEBI" id="CHEBI:65315"/>
        <dbReference type="EC" id="5.4.99.21"/>
    </reaction>
</comment>
<evidence type="ECO:0000313" key="15">
    <source>
        <dbReference type="Proteomes" id="UP000179860"/>
    </source>
</evidence>
<organism evidence="14 15">
    <name type="scientific">Paraburkholderia sprentiae WSM5005</name>
    <dbReference type="NCBI Taxonomy" id="754502"/>
    <lineage>
        <taxon>Bacteria</taxon>
        <taxon>Pseudomonadati</taxon>
        <taxon>Pseudomonadota</taxon>
        <taxon>Betaproteobacteria</taxon>
        <taxon>Burkholderiales</taxon>
        <taxon>Burkholderiaceae</taxon>
        <taxon>Paraburkholderia</taxon>
    </lineage>
</organism>
<dbReference type="SUPFAM" id="SSF55174">
    <property type="entry name" value="Alpha-L RNA-binding motif"/>
    <property type="match status" value="1"/>
</dbReference>
<dbReference type="AlphaFoldDB" id="A0A8F4KIS5"/>
<sequence>MRTKLTAKHPRPASSERAPVRSGSASARKPTRPARPNPFGAEAGSTREGAASTRSGAKRPAGAKPAGAGARTPRAEGSVARGRGAAPTSAPRRFEGVAERGERAPRRFEGSAERGERAPRRGFGERGERAPRRFEGSAERGERAPRREFSERGERAPRRFEGSAERGERAPRREFGERGERAPRRFEGSAERGERAPRREFSERGERAPSRFEGSAERGERAPRREFGERGERAPRRFEGSAERGERAPRREFSERGERAPRRFEGSAERGERAPRSFDQRAPRRDAGERGPFSGPRAGAGRPSEGGARGDRPVRRERDSAERPRFGSDRGEPQQRRGGDRGARSDSAPRRFEGERSVAKPGKGGYGERTERPAHATREDRGEHGARGDRPPSRRESGERTERRERPARSFDDTLPAASRRFGDDRPARAAKPRASAAKAAQPIDTTVEAARPSRRDREDAPGMLRLSKLMSKLGICSRREADEWIEKGWVMVDGERVDTLGAKVFPDQRIDIDPAAAAAQSSQVTVIVHKPVGLVSGQAEDDYQPAITLVTPENRWEGDRSGISFSMSHLRQLAPAGRLDIDSTGLLVLTQDGRIAKQLIGGHSEVDKEYLVRVAYGECTVDVESHFPAEKLALLCHGLSLDDVALKPAQVSWQNGEQLRFVLREGKKRQIRRMCELVGLEVLGLKRVRIGEVMLGALPPGQWRYLSQDESF</sequence>
<evidence type="ECO:0000256" key="11">
    <source>
        <dbReference type="PROSITE-ProRule" id="PRU00182"/>
    </source>
</evidence>
<proteinExistence type="predicted"/>
<dbReference type="InterPro" id="IPR050343">
    <property type="entry name" value="RsuA_PseudoU_synthase"/>
</dbReference>
<gene>
    <name evidence="14" type="ORF">BJG93_35285</name>
</gene>
<evidence type="ECO:0000256" key="12">
    <source>
        <dbReference type="SAM" id="MobiDB-lite"/>
    </source>
</evidence>
<dbReference type="PANTHER" id="PTHR47683:SF2">
    <property type="entry name" value="RNA-BINDING S4 DOMAIN-CONTAINING PROTEIN"/>
    <property type="match status" value="1"/>
</dbReference>
<dbReference type="KEGG" id="pspw:BJG93_35285"/>
<dbReference type="Pfam" id="PF01479">
    <property type="entry name" value="S4"/>
    <property type="match status" value="1"/>
</dbReference>
<evidence type="ECO:0000313" key="14">
    <source>
        <dbReference type="EMBL" id="QXE07122.1"/>
    </source>
</evidence>
<dbReference type="GO" id="GO:0160138">
    <property type="term" value="F:23S rRNA pseudouridine(2604) synthase activity"/>
    <property type="evidence" value="ECO:0007669"/>
    <property type="project" value="UniProtKB-EC"/>
</dbReference>
<feature type="compositionally biased region" description="Basic and acidic residues" evidence="12">
    <location>
        <begin position="308"/>
        <end position="358"/>
    </location>
</feature>
<dbReference type="SUPFAM" id="SSF55120">
    <property type="entry name" value="Pseudouridine synthase"/>
    <property type="match status" value="1"/>
</dbReference>
<evidence type="ECO:0000256" key="6">
    <source>
        <dbReference type="ARBA" id="ARBA00041420"/>
    </source>
</evidence>
<dbReference type="SMART" id="SM00363">
    <property type="entry name" value="S4"/>
    <property type="match status" value="1"/>
</dbReference>
<evidence type="ECO:0000256" key="4">
    <source>
        <dbReference type="ARBA" id="ARBA00038922"/>
    </source>
</evidence>